<gene>
    <name evidence="2" type="ORF">Pcinc_014404</name>
</gene>
<organism evidence="2 3">
    <name type="scientific">Petrolisthes cinctipes</name>
    <name type="common">Flat porcelain crab</name>
    <dbReference type="NCBI Taxonomy" id="88211"/>
    <lineage>
        <taxon>Eukaryota</taxon>
        <taxon>Metazoa</taxon>
        <taxon>Ecdysozoa</taxon>
        <taxon>Arthropoda</taxon>
        <taxon>Crustacea</taxon>
        <taxon>Multicrustacea</taxon>
        <taxon>Malacostraca</taxon>
        <taxon>Eumalacostraca</taxon>
        <taxon>Eucarida</taxon>
        <taxon>Decapoda</taxon>
        <taxon>Pleocyemata</taxon>
        <taxon>Anomura</taxon>
        <taxon>Galatheoidea</taxon>
        <taxon>Porcellanidae</taxon>
        <taxon>Petrolisthes</taxon>
    </lineage>
</organism>
<dbReference type="EMBL" id="JAWQEG010001253">
    <property type="protein sequence ID" value="KAK3881115.1"/>
    <property type="molecule type" value="Genomic_DNA"/>
</dbReference>
<evidence type="ECO:0008006" key="4">
    <source>
        <dbReference type="Google" id="ProtNLM"/>
    </source>
</evidence>
<name>A0AAE1FVD2_PETCI</name>
<evidence type="ECO:0000313" key="3">
    <source>
        <dbReference type="Proteomes" id="UP001286313"/>
    </source>
</evidence>
<keyword evidence="1" id="KW-1133">Transmembrane helix</keyword>
<evidence type="ECO:0000313" key="2">
    <source>
        <dbReference type="EMBL" id="KAK3881115.1"/>
    </source>
</evidence>
<keyword evidence="1" id="KW-0812">Transmembrane</keyword>
<feature type="transmembrane region" description="Helical" evidence="1">
    <location>
        <begin position="58"/>
        <end position="84"/>
    </location>
</feature>
<dbReference type="Proteomes" id="UP001286313">
    <property type="component" value="Unassembled WGS sequence"/>
</dbReference>
<keyword evidence="1" id="KW-0472">Membrane</keyword>
<protein>
    <recommendedName>
        <fullName evidence="4">Transmembrane protein</fullName>
    </recommendedName>
</protein>
<proteinExistence type="predicted"/>
<evidence type="ECO:0000256" key="1">
    <source>
        <dbReference type="SAM" id="Phobius"/>
    </source>
</evidence>
<dbReference type="AlphaFoldDB" id="A0AAE1FVD2"/>
<reference evidence="2" key="1">
    <citation type="submission" date="2023-10" db="EMBL/GenBank/DDBJ databases">
        <title>Genome assemblies of two species of porcelain crab, Petrolisthes cinctipes and Petrolisthes manimaculis (Anomura: Porcellanidae).</title>
        <authorList>
            <person name="Angst P."/>
        </authorList>
    </citation>
    <scope>NUCLEOTIDE SEQUENCE</scope>
    <source>
        <strain evidence="2">PB745_01</strain>
        <tissue evidence="2">Gill</tissue>
    </source>
</reference>
<sequence>MLVLLAKWRAVVSVLMVVVEAGRGMYGIGSVSVVVVMVRRCIGFVLVLIIVAGRVNGFVLVVVVVAGGGVRCVVGLIVVAGLGVSLGVEVVVVVVRQYFYLVLVGGIGGGSVEEARA</sequence>
<comment type="caution">
    <text evidence="2">The sequence shown here is derived from an EMBL/GenBank/DDBJ whole genome shotgun (WGS) entry which is preliminary data.</text>
</comment>
<keyword evidence="3" id="KW-1185">Reference proteome</keyword>
<accession>A0AAE1FVD2</accession>